<dbReference type="AlphaFoldDB" id="A0A7S7NU30"/>
<accession>A0A7S7NU30</accession>
<name>A0A7S7NU30_PALFE</name>
<proteinExistence type="predicted"/>
<dbReference type="InterPro" id="IPR018715">
    <property type="entry name" value="DUF2239"/>
</dbReference>
<dbReference type="RefSeq" id="WP_194451396.1">
    <property type="nucleotide sequence ID" value="NZ_CP063849.1"/>
</dbReference>
<dbReference type="KEGG" id="pfer:IRI77_07220"/>
<dbReference type="EMBL" id="CP063849">
    <property type="protein sequence ID" value="QOY89734.1"/>
    <property type="molecule type" value="Genomic_DNA"/>
</dbReference>
<organism evidence="1 2">
    <name type="scientific">Paludibaculum fermentans</name>
    <dbReference type="NCBI Taxonomy" id="1473598"/>
    <lineage>
        <taxon>Bacteria</taxon>
        <taxon>Pseudomonadati</taxon>
        <taxon>Acidobacteriota</taxon>
        <taxon>Terriglobia</taxon>
        <taxon>Bryobacterales</taxon>
        <taxon>Bryobacteraceae</taxon>
        <taxon>Paludibaculum</taxon>
    </lineage>
</organism>
<sequence length="208" mass="22386">MIPANNRTYTAFAGARWIAGGSLAEVAATAKIALDENLWAQVLIFDDVTSEVVDVDFRGDVSDVVARIVEKDQRVVAKVDDQAMGETARGPGRPRLGVVAREVTLLPRHWAWLASQPGGASVALRKLVEQASRANQGRDRRRHAKDSTYRFLSAMAGNLPGFEEATRALFADQAAQFAALVAAWPGDIGAHARKLAAPAFEAHEDSAL</sequence>
<evidence type="ECO:0000313" key="2">
    <source>
        <dbReference type="Proteomes" id="UP000593892"/>
    </source>
</evidence>
<gene>
    <name evidence="1" type="ORF">IRI77_07220</name>
</gene>
<keyword evidence="2" id="KW-1185">Reference proteome</keyword>
<reference evidence="1 2" key="1">
    <citation type="submission" date="2020-10" db="EMBL/GenBank/DDBJ databases">
        <title>Complete genome sequence of Paludibaculum fermentans P105T, a facultatively anaerobic acidobacterium capable of dissimilatory Fe(III) reduction.</title>
        <authorList>
            <person name="Dedysh S.N."/>
            <person name="Beletsky A.V."/>
            <person name="Kulichevskaya I.S."/>
            <person name="Mardanov A.V."/>
            <person name="Ravin N.V."/>
        </authorList>
    </citation>
    <scope>NUCLEOTIDE SEQUENCE [LARGE SCALE GENOMIC DNA]</scope>
    <source>
        <strain evidence="1 2">P105</strain>
    </source>
</reference>
<dbReference type="Pfam" id="PF09998">
    <property type="entry name" value="DUF2239"/>
    <property type="match status" value="1"/>
</dbReference>
<dbReference type="Proteomes" id="UP000593892">
    <property type="component" value="Chromosome"/>
</dbReference>
<evidence type="ECO:0000313" key="1">
    <source>
        <dbReference type="EMBL" id="QOY89734.1"/>
    </source>
</evidence>
<protein>
    <submittedName>
        <fullName evidence="1">DUF2239 family protein</fullName>
    </submittedName>
</protein>